<keyword evidence="3" id="KW-1185">Reference proteome</keyword>
<reference evidence="2 3" key="1">
    <citation type="journal article" date="2020" name="Nat. Commun.">
        <title>The structures of two archaeal type IV pili illuminate evolutionary relationships.</title>
        <authorList>
            <person name="Wang F."/>
            <person name="Baquero D.P."/>
            <person name="Su Z."/>
            <person name="Beltran L.C."/>
            <person name="Prangishvili D."/>
            <person name="Krupovic M."/>
            <person name="Egelman E.H."/>
        </authorList>
    </citation>
    <scope>NUCLEOTIDE SEQUENCE [LARGE SCALE GENOMIC DNA]</scope>
    <source>
        <strain evidence="2 3">2GA</strain>
    </source>
</reference>
<comment type="caution">
    <text evidence="2">The sequence shown here is derived from an EMBL/GenBank/DDBJ whole genome shotgun (WGS) entry which is preliminary data.</text>
</comment>
<dbReference type="EMBL" id="JAAVJF010000002">
    <property type="protein sequence ID" value="NYR15453.1"/>
    <property type="molecule type" value="Genomic_DNA"/>
</dbReference>
<sequence length="63" mass="6901">MQAMTLPPVTTPLKEIEAGPNAVEVAGVEMSVAKKERAGSKWLEISYRPGLFRAEVISRRSIC</sequence>
<organism evidence="2 3">
    <name type="scientific">Pyrobaculum arsenaticum</name>
    <dbReference type="NCBI Taxonomy" id="121277"/>
    <lineage>
        <taxon>Archaea</taxon>
        <taxon>Thermoproteota</taxon>
        <taxon>Thermoprotei</taxon>
        <taxon>Thermoproteales</taxon>
        <taxon>Thermoproteaceae</taxon>
        <taxon>Pyrobaculum</taxon>
    </lineage>
</organism>
<protein>
    <submittedName>
        <fullName evidence="2">PaRep2b protein</fullName>
    </submittedName>
</protein>
<gene>
    <name evidence="2" type="ORF">HC235_05735</name>
</gene>
<dbReference type="InterPro" id="IPR011689">
    <property type="entry name" value="PaRep2b"/>
</dbReference>
<proteinExistence type="predicted"/>
<dbReference type="Proteomes" id="UP000554766">
    <property type="component" value="Unassembled WGS sequence"/>
</dbReference>
<name>A0A7L4P9V7_9CREN</name>
<dbReference type="Pfam" id="PF07775">
    <property type="entry name" value="PaRep2b"/>
    <property type="match status" value="1"/>
</dbReference>
<feature type="domain" description="PaRep2b" evidence="1">
    <location>
        <begin position="13"/>
        <end position="50"/>
    </location>
</feature>
<evidence type="ECO:0000313" key="3">
    <source>
        <dbReference type="Proteomes" id="UP000554766"/>
    </source>
</evidence>
<evidence type="ECO:0000313" key="2">
    <source>
        <dbReference type="EMBL" id="NYR15453.1"/>
    </source>
</evidence>
<accession>A0A7L4P9V7</accession>
<evidence type="ECO:0000259" key="1">
    <source>
        <dbReference type="Pfam" id="PF07775"/>
    </source>
</evidence>
<dbReference type="AlphaFoldDB" id="A0A7L4P9V7"/>